<keyword evidence="3" id="KW-1185">Reference proteome</keyword>
<dbReference type="EMBL" id="KQ965766">
    <property type="protein sequence ID" value="KXS14818.1"/>
    <property type="molecule type" value="Genomic_DNA"/>
</dbReference>
<feature type="transmembrane region" description="Helical" evidence="1">
    <location>
        <begin position="27"/>
        <end position="50"/>
    </location>
</feature>
<keyword evidence="1" id="KW-0472">Membrane</keyword>
<evidence type="ECO:0000313" key="2">
    <source>
        <dbReference type="EMBL" id="KXS14818.1"/>
    </source>
</evidence>
<reference evidence="2 3" key="1">
    <citation type="journal article" date="2015" name="Genome Biol. Evol.">
        <title>Phylogenomic analyses indicate that early fungi evolved digesting cell walls of algal ancestors of land plants.</title>
        <authorList>
            <person name="Chang Y."/>
            <person name="Wang S."/>
            <person name="Sekimoto S."/>
            <person name="Aerts A.L."/>
            <person name="Choi C."/>
            <person name="Clum A."/>
            <person name="LaButti K.M."/>
            <person name="Lindquist E.A."/>
            <person name="Yee Ngan C."/>
            <person name="Ohm R.A."/>
            <person name="Salamov A.A."/>
            <person name="Grigoriev I.V."/>
            <person name="Spatafora J.W."/>
            <person name="Berbee M.L."/>
        </authorList>
    </citation>
    <scope>NUCLEOTIDE SEQUENCE [LARGE SCALE GENOMIC DNA]</scope>
    <source>
        <strain evidence="2 3">JEL478</strain>
    </source>
</reference>
<dbReference type="AlphaFoldDB" id="A0A139ADI8"/>
<organism evidence="2 3">
    <name type="scientific">Gonapodya prolifera (strain JEL478)</name>
    <name type="common">Monoblepharis prolifera</name>
    <dbReference type="NCBI Taxonomy" id="1344416"/>
    <lineage>
        <taxon>Eukaryota</taxon>
        <taxon>Fungi</taxon>
        <taxon>Fungi incertae sedis</taxon>
        <taxon>Chytridiomycota</taxon>
        <taxon>Chytridiomycota incertae sedis</taxon>
        <taxon>Monoblepharidomycetes</taxon>
        <taxon>Monoblepharidales</taxon>
        <taxon>Gonapodyaceae</taxon>
        <taxon>Gonapodya</taxon>
    </lineage>
</organism>
<name>A0A139ADI8_GONPJ</name>
<proteinExistence type="predicted"/>
<keyword evidence="1" id="KW-0812">Transmembrane</keyword>
<evidence type="ECO:0000256" key="1">
    <source>
        <dbReference type="SAM" id="Phobius"/>
    </source>
</evidence>
<protein>
    <submittedName>
        <fullName evidence="2">Uncharacterized protein</fullName>
    </submittedName>
</protein>
<sequence>MDVDGSTVVDLEEDDDVQMMFDSADSIVVIVSGIGSTSEVFLISRVLYLIGCV</sequence>
<gene>
    <name evidence="2" type="ORF">M427DRAFT_57223</name>
</gene>
<keyword evidence="1" id="KW-1133">Transmembrane helix</keyword>
<accession>A0A139ADI8</accession>
<evidence type="ECO:0000313" key="3">
    <source>
        <dbReference type="Proteomes" id="UP000070544"/>
    </source>
</evidence>
<dbReference type="Proteomes" id="UP000070544">
    <property type="component" value="Unassembled WGS sequence"/>
</dbReference>